<evidence type="ECO:0000256" key="1">
    <source>
        <dbReference type="SAM" id="MobiDB-lite"/>
    </source>
</evidence>
<organism evidence="2 3">
    <name type="scientific">Heterorhabditis bacteriophora</name>
    <name type="common">Entomopathogenic nematode worm</name>
    <dbReference type="NCBI Taxonomy" id="37862"/>
    <lineage>
        <taxon>Eukaryota</taxon>
        <taxon>Metazoa</taxon>
        <taxon>Ecdysozoa</taxon>
        <taxon>Nematoda</taxon>
        <taxon>Chromadorea</taxon>
        <taxon>Rhabditida</taxon>
        <taxon>Rhabditina</taxon>
        <taxon>Rhabditomorpha</taxon>
        <taxon>Strongyloidea</taxon>
        <taxon>Heterorhabditidae</taxon>
        <taxon>Heterorhabditis</taxon>
    </lineage>
</organism>
<accession>A0A1I7XIA3</accession>
<proteinExistence type="predicted"/>
<dbReference type="AlphaFoldDB" id="A0A1I7XIA3"/>
<evidence type="ECO:0000313" key="2">
    <source>
        <dbReference type="Proteomes" id="UP000095283"/>
    </source>
</evidence>
<protein>
    <submittedName>
        <fullName evidence="3">HTH psq-type domain-containing protein</fullName>
    </submittedName>
</protein>
<feature type="compositionally biased region" description="Polar residues" evidence="1">
    <location>
        <begin position="58"/>
        <end position="68"/>
    </location>
</feature>
<reference evidence="3" key="1">
    <citation type="submission" date="2016-11" db="UniProtKB">
        <authorList>
            <consortium name="WormBaseParasite"/>
        </authorList>
    </citation>
    <scope>IDENTIFICATION</scope>
</reference>
<feature type="region of interest" description="Disordered" evidence="1">
    <location>
        <begin position="51"/>
        <end position="82"/>
    </location>
</feature>
<sequence length="112" mass="12687">MRTLKSILVLHILEDESSNNSNQHEKQLKGVPKFTHDMNFAPFVRKTGSISDLKYSGRPSTSRSTQNIEAVRESVDESSGISIQHRGQEVDISRSSLQRILTKDLHLHAYKV</sequence>
<evidence type="ECO:0000313" key="3">
    <source>
        <dbReference type="WBParaSite" id="Hba_17222"/>
    </source>
</evidence>
<dbReference type="Proteomes" id="UP000095283">
    <property type="component" value="Unplaced"/>
</dbReference>
<name>A0A1I7XIA3_HETBA</name>
<keyword evidence="2" id="KW-1185">Reference proteome</keyword>
<dbReference type="WBParaSite" id="Hba_17222">
    <property type="protein sequence ID" value="Hba_17222"/>
    <property type="gene ID" value="Hba_17222"/>
</dbReference>